<dbReference type="AlphaFoldDB" id="A0A9E7ZP16"/>
<dbReference type="Pfam" id="PF11412">
    <property type="entry name" value="DsbD_N"/>
    <property type="match status" value="1"/>
</dbReference>
<feature type="chain" id="PRO_5039528466" evidence="1">
    <location>
        <begin position="22"/>
        <end position="287"/>
    </location>
</feature>
<accession>A0A9E7ZP16</accession>
<feature type="domain" description="Thiol:disulfide interchange protein DsbD N-terminal" evidence="2">
    <location>
        <begin position="50"/>
        <end position="153"/>
    </location>
</feature>
<name>A0A9E7ZP16_9HYPH</name>
<dbReference type="InterPro" id="IPR028250">
    <property type="entry name" value="DsbDN"/>
</dbReference>
<organism evidence="3">
    <name type="scientific">Bosea sp. NBC_00436</name>
    <dbReference type="NCBI Taxonomy" id="2969620"/>
    <lineage>
        <taxon>Bacteria</taxon>
        <taxon>Pseudomonadati</taxon>
        <taxon>Pseudomonadota</taxon>
        <taxon>Alphaproteobacteria</taxon>
        <taxon>Hyphomicrobiales</taxon>
        <taxon>Boseaceae</taxon>
        <taxon>Bosea</taxon>
    </lineage>
</organism>
<evidence type="ECO:0000259" key="2">
    <source>
        <dbReference type="Pfam" id="PF11412"/>
    </source>
</evidence>
<keyword evidence="1" id="KW-0732">Signal</keyword>
<gene>
    <name evidence="3" type="ORF">NWE54_02070</name>
</gene>
<feature type="signal peptide" evidence="1">
    <location>
        <begin position="1"/>
        <end position="21"/>
    </location>
</feature>
<evidence type="ECO:0000256" key="1">
    <source>
        <dbReference type="SAM" id="SignalP"/>
    </source>
</evidence>
<sequence length="287" mass="30831">MNRILPLLAMFLLAFGPAARAQEATTEAATSPWSASEHAKLRLIAGPTTATGKQRVGVEIVMSPGYKTYWRSPGQFGVPPAFDWSGSTNIGGLDVRWPVPERFQDSAGYSIGYVGEVVIPISVQPVDPSRPVLVVLKLDYAVCEKICIPAKGEASLWLEPGVTTVTSPRLESFEARVPVSTKPGPHKEKIAIVEAGPDESVVDPGLRLVLQPPPDGRIEDVFIEGSGMWSFGKSRLTPQADGTVLAQIRIDERPKGAAGPIPLIFTVRGTPRPIETRLELDIPAGKP</sequence>
<proteinExistence type="predicted"/>
<reference evidence="3" key="1">
    <citation type="submission" date="2022-08" db="EMBL/GenBank/DDBJ databases">
        <title>Complete Genome Sequences of 2 Bosea sp. soil isolates.</title>
        <authorList>
            <person name="Alvarez Arevalo M."/>
            <person name="Sterndorff E.B."/>
            <person name="Faurdal D."/>
            <person name="Joergensen T.S."/>
            <person name="Weber T."/>
        </authorList>
    </citation>
    <scope>NUCLEOTIDE SEQUENCE</scope>
    <source>
        <strain evidence="3">NBC_00436</strain>
    </source>
</reference>
<protein>
    <submittedName>
        <fullName evidence="3">Protein-disulfide reductase DsbD family protein</fullName>
    </submittedName>
</protein>
<dbReference type="EMBL" id="CP102774">
    <property type="protein sequence ID" value="UZF87604.1"/>
    <property type="molecule type" value="Genomic_DNA"/>
</dbReference>
<evidence type="ECO:0000313" key="3">
    <source>
        <dbReference type="EMBL" id="UZF87604.1"/>
    </source>
</evidence>